<dbReference type="AlphaFoldDB" id="A0A024GV76"/>
<gene>
    <name evidence="1" type="ORF">BN9_127340</name>
</gene>
<dbReference type="EMBL" id="CAIX01000934">
    <property type="protein sequence ID" value="CCI50657.1"/>
    <property type="molecule type" value="Genomic_DNA"/>
</dbReference>
<name>A0A024GV76_9STRA</name>
<sequence>MSTRPKNLTQECDDQAAPVRYSRIRSCTAVVDRISPRESTRRSFSGTCCKPFLHPFRPQKHPIGYCSMKVFANANCLLEYVRSQHFSNMSEMRRRLQKSQSCPCKHRKSRECQCELRKTCQKKNI</sequence>
<evidence type="ECO:0000313" key="2">
    <source>
        <dbReference type="Proteomes" id="UP000053237"/>
    </source>
</evidence>
<organism evidence="1 2">
    <name type="scientific">Albugo candida</name>
    <dbReference type="NCBI Taxonomy" id="65357"/>
    <lineage>
        <taxon>Eukaryota</taxon>
        <taxon>Sar</taxon>
        <taxon>Stramenopiles</taxon>
        <taxon>Oomycota</taxon>
        <taxon>Peronosporomycetes</taxon>
        <taxon>Albuginales</taxon>
        <taxon>Albuginaceae</taxon>
        <taxon>Albugo</taxon>
    </lineage>
</organism>
<dbReference type="InParanoid" id="A0A024GV76"/>
<accession>A0A024GV76</accession>
<keyword evidence="2" id="KW-1185">Reference proteome</keyword>
<protein>
    <submittedName>
        <fullName evidence="1">Uncharacterized protein</fullName>
    </submittedName>
</protein>
<proteinExistence type="predicted"/>
<dbReference type="Proteomes" id="UP000053237">
    <property type="component" value="Unassembled WGS sequence"/>
</dbReference>
<evidence type="ECO:0000313" key="1">
    <source>
        <dbReference type="EMBL" id="CCI50657.1"/>
    </source>
</evidence>
<reference evidence="1 2" key="1">
    <citation type="submission" date="2012-05" db="EMBL/GenBank/DDBJ databases">
        <title>Recombination and specialization in a pathogen metapopulation.</title>
        <authorList>
            <person name="Gardiner A."/>
            <person name="Kemen E."/>
            <person name="Schultz-Larsen T."/>
            <person name="MacLean D."/>
            <person name="Van Oosterhout C."/>
            <person name="Jones J.D.G."/>
        </authorList>
    </citation>
    <scope>NUCLEOTIDE SEQUENCE [LARGE SCALE GENOMIC DNA]</scope>
    <source>
        <strain evidence="1 2">Ac Nc2</strain>
    </source>
</reference>
<comment type="caution">
    <text evidence="1">The sequence shown here is derived from an EMBL/GenBank/DDBJ whole genome shotgun (WGS) entry which is preliminary data.</text>
</comment>